<gene>
    <name evidence="3" type="ORF">ODALV1_LOCUS11444</name>
</gene>
<evidence type="ECO:0000256" key="2">
    <source>
        <dbReference type="SAM" id="MobiDB-lite"/>
    </source>
</evidence>
<evidence type="ECO:0000313" key="4">
    <source>
        <dbReference type="Proteomes" id="UP001642540"/>
    </source>
</evidence>
<proteinExistence type="predicted"/>
<dbReference type="InterPro" id="IPR005312">
    <property type="entry name" value="DUF1759"/>
</dbReference>
<protein>
    <recommendedName>
        <fullName evidence="5">Peptidase aspartic putative domain-containing protein</fullName>
    </recommendedName>
</protein>
<dbReference type="PANTHER" id="PTHR47331">
    <property type="entry name" value="PHD-TYPE DOMAIN-CONTAINING PROTEIN"/>
    <property type="match status" value="1"/>
</dbReference>
<feature type="coiled-coil region" evidence="1">
    <location>
        <begin position="120"/>
        <end position="156"/>
    </location>
</feature>
<comment type="caution">
    <text evidence="3">The sequence shown here is derived from an EMBL/GenBank/DDBJ whole genome shotgun (WGS) entry which is preliminary data.</text>
</comment>
<name>A0ABP1QIJ0_9HEXA</name>
<keyword evidence="4" id="KW-1185">Reference proteome</keyword>
<dbReference type="Pfam" id="PF03564">
    <property type="entry name" value="DUF1759"/>
    <property type="match status" value="1"/>
</dbReference>
<feature type="compositionally biased region" description="Low complexity" evidence="2">
    <location>
        <begin position="86"/>
        <end position="95"/>
    </location>
</feature>
<evidence type="ECO:0008006" key="5">
    <source>
        <dbReference type="Google" id="ProtNLM"/>
    </source>
</evidence>
<dbReference type="Proteomes" id="UP001642540">
    <property type="component" value="Unassembled WGS sequence"/>
</dbReference>
<keyword evidence="1" id="KW-0175">Coiled coil</keyword>
<organism evidence="3 4">
    <name type="scientific">Orchesella dallaii</name>
    <dbReference type="NCBI Taxonomy" id="48710"/>
    <lineage>
        <taxon>Eukaryota</taxon>
        <taxon>Metazoa</taxon>
        <taxon>Ecdysozoa</taxon>
        <taxon>Arthropoda</taxon>
        <taxon>Hexapoda</taxon>
        <taxon>Collembola</taxon>
        <taxon>Entomobryomorpha</taxon>
        <taxon>Entomobryoidea</taxon>
        <taxon>Orchesellidae</taxon>
        <taxon>Orchesellinae</taxon>
        <taxon>Orchesella</taxon>
    </lineage>
</organism>
<reference evidence="3 4" key="1">
    <citation type="submission" date="2024-08" db="EMBL/GenBank/DDBJ databases">
        <authorList>
            <person name="Cucini C."/>
            <person name="Frati F."/>
        </authorList>
    </citation>
    <scope>NUCLEOTIDE SEQUENCE [LARGE SCALE GENOMIC DNA]</scope>
</reference>
<evidence type="ECO:0000256" key="1">
    <source>
        <dbReference type="SAM" id="Coils"/>
    </source>
</evidence>
<feature type="region of interest" description="Disordered" evidence="2">
    <location>
        <begin position="457"/>
        <end position="477"/>
    </location>
</feature>
<dbReference type="EMBL" id="CAXLJM020000034">
    <property type="protein sequence ID" value="CAL8103429.1"/>
    <property type="molecule type" value="Genomic_DNA"/>
</dbReference>
<accession>A0ABP1QIJ0</accession>
<feature type="compositionally biased region" description="Basic and acidic residues" evidence="2">
    <location>
        <begin position="460"/>
        <end position="476"/>
    </location>
</feature>
<evidence type="ECO:0000313" key="3">
    <source>
        <dbReference type="EMBL" id="CAL8103429.1"/>
    </source>
</evidence>
<sequence length="804" mass="90774">MPYFTRQTTRNGELLNGLMQESLQAIGDTQPLPNRPVEVSAPRDEIPAEWLIRDAGQAGVLPDNVEFERDSINTVRDNVSQRSRKTSSSAKTTKSQKMRRELEKAKTLDELRRKSEDILKNQFQREKELQEKESARAKAIEELQRKEEQILQDQIRRQEDLVNAEFDLIEEEDEDGHSLASSENVFEKNPLGKFVKLTEPVNEKVADWLLSAKPHELNQDSWMNTPVLPPGATDTTCQPSQALNALAEAITTAITLASSKRTQEESPNMSKFLARQSTGKDLPTFSGEPEEWQYFHSVLKKSTEVCGFSEEENIGRLQKCLKGKAKEAVQSMLVSSCSLNEIVEVLQKRFGRPQVIIRAMVEKAQKTTIPTEEDPDSLVDFAIVVKNLCSSAETLGFPQYLYNPQLLTKLVMKLPAHLKMEWARSVSSIPEASISLKHLCTFLDDVSTAMAKISTPSSDNWREKRRDPVEDHKRESSYSSQEFRRRCIAGCDNRHDLGACKKFERMSVDERWVLAKRHAICFCCLRKGHQLQTCDLQLKCKIAGCNKFHHTLLHYEDKRENSPEFSGHVSRLPYNEVLMRVMPVRLYGLSGSCVEVNAFLDEGSSVSMVDADLAIRLGLKGKRAPLNLSWIDGRMNADSESRSVSLKISGMSADEPMEKKYLLKDVRTVKNLRLPSQPLEAFNMRKQWKHLELIPFLNVNKNPPLILLGQDNIQLSAPREIVEGAEGEPIATLTKLGWVVHGKVAVSGPESQGSFSVFNKRSGVGDVYEEDLRLKASDEWFNHTISSAVYGRSLVEEGNWSSNG</sequence>
<feature type="region of interest" description="Disordered" evidence="2">
    <location>
        <begin position="77"/>
        <end position="102"/>
    </location>
</feature>
<dbReference type="PANTHER" id="PTHR47331:SF4">
    <property type="entry name" value="PEPTIDASE S1 DOMAIN-CONTAINING PROTEIN"/>
    <property type="match status" value="1"/>
</dbReference>